<protein>
    <submittedName>
        <fullName evidence="1">Uncharacterized protein</fullName>
    </submittedName>
</protein>
<dbReference type="OrthoDB" id="10579167at2759"/>
<comment type="caution">
    <text evidence="1">The sequence shown here is derived from an EMBL/GenBank/DDBJ whole genome shotgun (WGS) entry which is preliminary data.</text>
</comment>
<organism evidence="1 2">
    <name type="scientific">Blastocystis sp. subtype 1 (strain ATCC 50177 / NandII)</name>
    <dbReference type="NCBI Taxonomy" id="478820"/>
    <lineage>
        <taxon>Eukaryota</taxon>
        <taxon>Sar</taxon>
        <taxon>Stramenopiles</taxon>
        <taxon>Bigyra</taxon>
        <taxon>Opalozoa</taxon>
        <taxon>Opalinata</taxon>
        <taxon>Blastocystidae</taxon>
        <taxon>Blastocystis</taxon>
    </lineage>
</organism>
<dbReference type="AlphaFoldDB" id="A0A196SBQ5"/>
<dbReference type="Proteomes" id="UP000078348">
    <property type="component" value="Unassembled WGS sequence"/>
</dbReference>
<evidence type="ECO:0000313" key="2">
    <source>
        <dbReference type="Proteomes" id="UP000078348"/>
    </source>
</evidence>
<sequence>MDFCCAGKTEEGAILQRTQIGPISVTQKRANRRCNPGNLYMSQASNPVSVRIHRIPRLPVHSGASFQEEGFFTAPLSSSASLIDDRESPSFIGERVLFSVVVQNAGTTRIRIQTIDAVLSTEKNKSPLEAVYSNEAERQHKGGKNIDIEPNTCYSLRYNKLLYEVGKQSVRVRVLYNNSLMEFAASGEYSFSSIKPFDLVFSRIPLSDSSCLVNSTITNNLATCLTITRVALQTAQNSFQEDYNSFTEPQHIQPKCKFSHVSIVKGQVQKDVPLGSLAIHFTVPGHGVMGLNSTTIVVADAANNPLCGYYETDGDFACLQTKSITAVLSNTSNTVQVLTIEWLELKSPIQFVGECRFRKLIQPGKTVRIPLEVLPLMSGDCVLEAPVFKGKKDARRTDISFSSLPVHVQ</sequence>
<proteinExistence type="predicted"/>
<name>A0A196SBQ5_BLAHN</name>
<accession>A0A196SBQ5</accession>
<gene>
    <name evidence="1" type="ORF">AV274_4559</name>
</gene>
<reference evidence="1 2" key="1">
    <citation type="submission" date="2016-05" db="EMBL/GenBank/DDBJ databases">
        <title>Nuclear genome of Blastocystis sp. subtype 1 NandII.</title>
        <authorList>
            <person name="Gentekaki E."/>
            <person name="Curtis B."/>
            <person name="Stairs C."/>
            <person name="Eme L."/>
            <person name="Herman E."/>
            <person name="Klimes V."/>
            <person name="Arias M.C."/>
            <person name="Elias M."/>
            <person name="Hilliou F."/>
            <person name="Klute M."/>
            <person name="Malik S.-B."/>
            <person name="Pightling A."/>
            <person name="Rachubinski R."/>
            <person name="Salas D."/>
            <person name="Schlacht A."/>
            <person name="Suga H."/>
            <person name="Archibald J."/>
            <person name="Ball S.G."/>
            <person name="Clark G."/>
            <person name="Dacks J."/>
            <person name="Van Der Giezen M."/>
            <person name="Tsaousis A."/>
            <person name="Roger A."/>
        </authorList>
    </citation>
    <scope>NUCLEOTIDE SEQUENCE [LARGE SCALE GENOMIC DNA]</scope>
    <source>
        <strain evidence="2">ATCC 50177 / NandII</strain>
    </source>
</reference>
<keyword evidence="2" id="KW-1185">Reference proteome</keyword>
<dbReference type="EMBL" id="LXWW01000329">
    <property type="protein sequence ID" value="OAO13751.1"/>
    <property type="molecule type" value="Genomic_DNA"/>
</dbReference>
<evidence type="ECO:0000313" key="1">
    <source>
        <dbReference type="EMBL" id="OAO13751.1"/>
    </source>
</evidence>